<gene>
    <name evidence="2" type="ORF">D7D48_04715</name>
</gene>
<protein>
    <submittedName>
        <fullName evidence="2">Lytic murein transglycosylase</fullName>
    </submittedName>
</protein>
<keyword evidence="3" id="KW-1185">Reference proteome</keyword>
<comment type="caution">
    <text evidence="2">The sequence shown here is derived from an EMBL/GenBank/DDBJ whole genome shotgun (WGS) entry which is preliminary data.</text>
</comment>
<dbReference type="EMBL" id="RWJI01000001">
    <property type="protein sequence ID" value="RRQ52866.1"/>
    <property type="molecule type" value="Genomic_DNA"/>
</dbReference>
<dbReference type="InterPro" id="IPR031304">
    <property type="entry name" value="SLT_2"/>
</dbReference>
<dbReference type="Gene3D" id="1.10.530.10">
    <property type="match status" value="1"/>
</dbReference>
<evidence type="ECO:0000313" key="2">
    <source>
        <dbReference type="EMBL" id="RRQ52866.1"/>
    </source>
</evidence>
<dbReference type="GO" id="GO:0008933">
    <property type="term" value="F:peptidoglycan lytic transglycosylase activity"/>
    <property type="evidence" value="ECO:0007669"/>
    <property type="project" value="TreeGrafter"/>
</dbReference>
<evidence type="ECO:0000313" key="3">
    <source>
        <dbReference type="Proteomes" id="UP000268553"/>
    </source>
</evidence>
<dbReference type="Gene3D" id="1.10.8.350">
    <property type="entry name" value="Bacterial muramidase"/>
    <property type="match status" value="1"/>
</dbReference>
<dbReference type="PANTHER" id="PTHR30163:SF8">
    <property type="entry name" value="LYTIC MUREIN TRANSGLYCOSYLASE"/>
    <property type="match status" value="1"/>
</dbReference>
<dbReference type="OrthoDB" id="9808544at2"/>
<dbReference type="InterPro" id="IPR011970">
    <property type="entry name" value="MltB_2"/>
</dbReference>
<feature type="domain" description="Transglycosylase SLT" evidence="1">
    <location>
        <begin position="36"/>
        <end position="344"/>
    </location>
</feature>
<name>A0A3R8S6B2_9SPHN</name>
<proteinExistence type="predicted"/>
<dbReference type="Pfam" id="PF13406">
    <property type="entry name" value="SLT_2"/>
    <property type="match status" value="1"/>
</dbReference>
<dbReference type="GO" id="GO:0009253">
    <property type="term" value="P:peptidoglycan catabolic process"/>
    <property type="evidence" value="ECO:0007669"/>
    <property type="project" value="TreeGrafter"/>
</dbReference>
<dbReference type="PANTHER" id="PTHR30163">
    <property type="entry name" value="MEMBRANE-BOUND LYTIC MUREIN TRANSGLYCOSYLASE B"/>
    <property type="match status" value="1"/>
</dbReference>
<organism evidence="2 3">
    <name type="scientific">Sphingorhabdus wooponensis</name>
    <dbReference type="NCBI Taxonomy" id="940136"/>
    <lineage>
        <taxon>Bacteria</taxon>
        <taxon>Pseudomonadati</taxon>
        <taxon>Pseudomonadota</taxon>
        <taxon>Alphaproteobacteria</taxon>
        <taxon>Sphingomonadales</taxon>
        <taxon>Sphingomonadaceae</taxon>
        <taxon>Sphingorhabdus</taxon>
    </lineage>
</organism>
<dbReference type="AlphaFoldDB" id="A0A3R8S6B2"/>
<dbReference type="Proteomes" id="UP000268553">
    <property type="component" value="Unassembled WGS sequence"/>
</dbReference>
<dbReference type="NCBIfam" id="TIGR02283">
    <property type="entry name" value="MltB_2"/>
    <property type="match status" value="1"/>
</dbReference>
<dbReference type="InterPro" id="IPR043426">
    <property type="entry name" value="MltB-like"/>
</dbReference>
<accession>A0A3R8S6B2</accession>
<sequence length="348" mass="38471">MTMAFCVSASVLGATCMAQDVGTGATENSAAQESGFRSYLAQVRQRALQEGVTPATLDRVLPSISYNDRVVMLDRRQPEGPSSAPVPNFAPYKARHVDASRISRGRAKYTELRPLLKRIEDETGVPEEIMIAIYGHETNYGSVMGNFNAPEALASLAYEGRRRALFEGELIAALKMIDKGVPQYAITGSWAGALGKPQFLPSVYLRLARDGDGDGYADIWRSEVDAMTSIANYFVNAGWRRGEDWGFAVNVPETFNRGIIRSRMTSPRCPRVYARHSQWRTIAEWRQLGISPQRGFWPNDNMMATLIEPDGAGNTAYLLGGNYRVILDYNCSNFYALSVGLLADEISN</sequence>
<reference evidence="2 3" key="1">
    <citation type="submission" date="2018-12" db="EMBL/GenBank/DDBJ databases">
        <authorList>
            <person name="Kim S.-J."/>
            <person name="Jung G.-Y."/>
        </authorList>
    </citation>
    <scope>NUCLEOTIDE SEQUENCE [LARGE SCALE GENOMIC DNA]</scope>
    <source>
        <strain evidence="2 3">03SU3-P</strain>
    </source>
</reference>
<dbReference type="InterPro" id="IPR023346">
    <property type="entry name" value="Lysozyme-like_dom_sf"/>
</dbReference>
<evidence type="ECO:0000259" key="1">
    <source>
        <dbReference type="Pfam" id="PF13406"/>
    </source>
</evidence>
<dbReference type="SUPFAM" id="SSF53955">
    <property type="entry name" value="Lysozyme-like"/>
    <property type="match status" value="1"/>
</dbReference>